<sequence length="76" mass="9291">MVVSRRRKSTFNMKKLIWTDFPIKYKIFDSVNRDLVHEAIKSFEKESCMRFKEMSDNFTGTELFFVYDKDNFFRLS</sequence>
<dbReference type="Proteomes" id="UP000035680">
    <property type="component" value="Unassembled WGS sequence"/>
</dbReference>
<dbReference type="InterPro" id="IPR024079">
    <property type="entry name" value="MetalloPept_cat_dom_sf"/>
</dbReference>
<dbReference type="WBParaSite" id="SVE_0011200.1">
    <property type="protein sequence ID" value="SVE_0011200.1"/>
    <property type="gene ID" value="SVE_0011200"/>
</dbReference>
<protein>
    <submittedName>
        <fullName evidence="2">Peptidase M12A domain-containing protein</fullName>
    </submittedName>
</protein>
<reference evidence="1" key="1">
    <citation type="submission" date="2014-07" db="EMBL/GenBank/DDBJ databases">
        <authorList>
            <person name="Martin A.A"/>
            <person name="De Silva N."/>
        </authorList>
    </citation>
    <scope>NUCLEOTIDE SEQUENCE</scope>
</reference>
<organism evidence="1 2">
    <name type="scientific">Strongyloides venezuelensis</name>
    <name type="common">Threadworm</name>
    <dbReference type="NCBI Taxonomy" id="75913"/>
    <lineage>
        <taxon>Eukaryota</taxon>
        <taxon>Metazoa</taxon>
        <taxon>Ecdysozoa</taxon>
        <taxon>Nematoda</taxon>
        <taxon>Chromadorea</taxon>
        <taxon>Rhabditida</taxon>
        <taxon>Tylenchina</taxon>
        <taxon>Panagrolaimomorpha</taxon>
        <taxon>Strongyloidoidea</taxon>
        <taxon>Strongyloididae</taxon>
        <taxon>Strongyloides</taxon>
    </lineage>
</organism>
<dbReference type="SUPFAM" id="SSF55486">
    <property type="entry name" value="Metalloproteases ('zincins'), catalytic domain"/>
    <property type="match status" value="1"/>
</dbReference>
<evidence type="ECO:0000313" key="1">
    <source>
        <dbReference type="Proteomes" id="UP000035680"/>
    </source>
</evidence>
<proteinExistence type="predicted"/>
<accession>A0A0K0EUB9</accession>
<dbReference type="AlphaFoldDB" id="A0A0K0EUB9"/>
<reference evidence="2" key="2">
    <citation type="submission" date="2015-08" db="UniProtKB">
        <authorList>
            <consortium name="WormBaseParasite"/>
        </authorList>
    </citation>
    <scope>IDENTIFICATION</scope>
</reference>
<keyword evidence="1" id="KW-1185">Reference proteome</keyword>
<name>A0A0K0EUB9_STRVS</name>
<evidence type="ECO:0000313" key="2">
    <source>
        <dbReference type="WBParaSite" id="SVE_0011200.1"/>
    </source>
</evidence>
<dbReference type="GO" id="GO:0008237">
    <property type="term" value="F:metallopeptidase activity"/>
    <property type="evidence" value="ECO:0007669"/>
    <property type="project" value="InterPro"/>
</dbReference>
<dbReference type="Gene3D" id="3.40.390.10">
    <property type="entry name" value="Collagenase (Catalytic Domain)"/>
    <property type="match status" value="1"/>
</dbReference>